<dbReference type="RefSeq" id="WP_198111182.1">
    <property type="nucleotide sequence ID" value="NZ_JAEDAK010000006.1"/>
</dbReference>
<protein>
    <submittedName>
        <fullName evidence="4">Response regulator</fullName>
    </submittedName>
</protein>
<dbReference type="SUPFAM" id="SSF52172">
    <property type="entry name" value="CheY-like"/>
    <property type="match status" value="1"/>
</dbReference>
<proteinExistence type="predicted"/>
<dbReference type="Gene3D" id="3.40.50.2300">
    <property type="match status" value="1"/>
</dbReference>
<accession>A0A931NIC0</accession>
<keyword evidence="1 2" id="KW-0597">Phosphoprotein</keyword>
<evidence type="ECO:0000313" key="4">
    <source>
        <dbReference type="EMBL" id="MBH9577415.1"/>
    </source>
</evidence>
<reference evidence="4" key="1">
    <citation type="submission" date="2020-12" db="EMBL/GenBank/DDBJ databases">
        <title>The genome sequence of Inhella sp. 1Y17.</title>
        <authorList>
            <person name="Liu Y."/>
        </authorList>
    </citation>
    <scope>NUCLEOTIDE SEQUENCE</scope>
    <source>
        <strain evidence="4">1Y17</strain>
    </source>
</reference>
<feature type="modified residue" description="4-aspartylphosphate" evidence="2">
    <location>
        <position position="59"/>
    </location>
</feature>
<sequence length="209" mass="23128">MAAPALRFLVVDPLQGVRQFAQRLLGGFGFAPEQLRFAATPAEALQQAEGWAPDFLCTDAFAKQTPDGLELYAQLRARHPHCRLGLTGFELSPELKARAQALNAQFVLAKPFSPEQLRDTLQASLDWMARERPELAARLAQQSQGRLDARAGRRIELPPMPLPKPFKPGEWVQHGGQRRKIAAVVIRHGEQLLQLEGVAGFVPADKVSR</sequence>
<dbReference type="PANTHER" id="PTHR44591:SF3">
    <property type="entry name" value="RESPONSE REGULATORY DOMAIN-CONTAINING PROTEIN"/>
    <property type="match status" value="1"/>
</dbReference>
<dbReference type="PROSITE" id="PS50110">
    <property type="entry name" value="RESPONSE_REGULATORY"/>
    <property type="match status" value="1"/>
</dbReference>
<dbReference type="CDD" id="cd00156">
    <property type="entry name" value="REC"/>
    <property type="match status" value="1"/>
</dbReference>
<dbReference type="EMBL" id="JAEDAK010000006">
    <property type="protein sequence ID" value="MBH9577415.1"/>
    <property type="molecule type" value="Genomic_DNA"/>
</dbReference>
<dbReference type="SMART" id="SM00448">
    <property type="entry name" value="REC"/>
    <property type="match status" value="1"/>
</dbReference>
<evidence type="ECO:0000259" key="3">
    <source>
        <dbReference type="PROSITE" id="PS50110"/>
    </source>
</evidence>
<gene>
    <name evidence="4" type="ORF">I7X39_10935</name>
</gene>
<dbReference type="GO" id="GO:0000160">
    <property type="term" value="P:phosphorelay signal transduction system"/>
    <property type="evidence" value="ECO:0007669"/>
    <property type="project" value="InterPro"/>
</dbReference>
<comment type="caution">
    <text evidence="4">The sequence shown here is derived from an EMBL/GenBank/DDBJ whole genome shotgun (WGS) entry which is preliminary data.</text>
</comment>
<dbReference type="InterPro" id="IPR050595">
    <property type="entry name" value="Bact_response_regulator"/>
</dbReference>
<organism evidence="4 5">
    <name type="scientific">Inhella proteolytica</name>
    <dbReference type="NCBI Taxonomy" id="2795029"/>
    <lineage>
        <taxon>Bacteria</taxon>
        <taxon>Pseudomonadati</taxon>
        <taxon>Pseudomonadota</taxon>
        <taxon>Betaproteobacteria</taxon>
        <taxon>Burkholderiales</taxon>
        <taxon>Sphaerotilaceae</taxon>
        <taxon>Inhella</taxon>
    </lineage>
</organism>
<evidence type="ECO:0000256" key="2">
    <source>
        <dbReference type="PROSITE-ProRule" id="PRU00169"/>
    </source>
</evidence>
<dbReference type="PANTHER" id="PTHR44591">
    <property type="entry name" value="STRESS RESPONSE REGULATOR PROTEIN 1"/>
    <property type="match status" value="1"/>
</dbReference>
<evidence type="ECO:0000256" key="1">
    <source>
        <dbReference type="ARBA" id="ARBA00022553"/>
    </source>
</evidence>
<dbReference type="Proteomes" id="UP000613266">
    <property type="component" value="Unassembled WGS sequence"/>
</dbReference>
<dbReference type="Pfam" id="PF00072">
    <property type="entry name" value="Response_reg"/>
    <property type="match status" value="1"/>
</dbReference>
<name>A0A931NIC0_9BURK</name>
<keyword evidence="5" id="KW-1185">Reference proteome</keyword>
<evidence type="ECO:0000313" key="5">
    <source>
        <dbReference type="Proteomes" id="UP000613266"/>
    </source>
</evidence>
<feature type="domain" description="Response regulatory" evidence="3">
    <location>
        <begin position="7"/>
        <end position="125"/>
    </location>
</feature>
<dbReference type="AlphaFoldDB" id="A0A931NIC0"/>
<dbReference type="InterPro" id="IPR011006">
    <property type="entry name" value="CheY-like_superfamily"/>
</dbReference>
<dbReference type="InterPro" id="IPR001789">
    <property type="entry name" value="Sig_transdc_resp-reg_receiver"/>
</dbReference>